<sequence length="53" mass="6149">RDEGSRPLRHVRNSPVSKAFCRRIVPDSPYFDGSRQQHFVTLENSLERSGYIS</sequence>
<comment type="caution">
    <text evidence="1">The sequence shown here is derived from an EMBL/GenBank/DDBJ whole genome shotgun (WGS) entry which is preliminary data.</text>
</comment>
<reference evidence="1 2" key="1">
    <citation type="journal article" date="2011" name="Plasmid">
        <title>Streptomyces turgidiscabies Car8 contains a modular pathogenicity island that shares virulence genes with other actinobacterial plant pathogens.</title>
        <authorList>
            <person name="Huguet-Tapia J.C."/>
            <person name="Badger J.H."/>
            <person name="Loria R."/>
            <person name="Pettis G.S."/>
        </authorList>
    </citation>
    <scope>NUCLEOTIDE SEQUENCE [LARGE SCALE GENOMIC DNA]</scope>
    <source>
        <strain evidence="1 2">Car8</strain>
    </source>
</reference>
<name>L7FIN0_STRT8</name>
<organism evidence="1 2">
    <name type="scientific">Streptomyces turgidiscabies (strain Car8)</name>
    <dbReference type="NCBI Taxonomy" id="698760"/>
    <lineage>
        <taxon>Bacteria</taxon>
        <taxon>Bacillati</taxon>
        <taxon>Actinomycetota</taxon>
        <taxon>Actinomycetes</taxon>
        <taxon>Kitasatosporales</taxon>
        <taxon>Streptomycetaceae</taxon>
        <taxon>Streptomyces</taxon>
    </lineage>
</organism>
<gene>
    <name evidence="1" type="ORF">STRTUCAR8_09384</name>
</gene>
<accession>L7FIN0</accession>
<proteinExistence type="predicted"/>
<dbReference type="AlphaFoldDB" id="L7FIN0"/>
<keyword evidence="2" id="KW-1185">Reference proteome</keyword>
<dbReference type="Proteomes" id="UP000010931">
    <property type="component" value="Unassembled WGS sequence"/>
</dbReference>
<evidence type="ECO:0000313" key="1">
    <source>
        <dbReference type="EMBL" id="ELP70550.1"/>
    </source>
</evidence>
<dbReference type="EMBL" id="AEJB01000064">
    <property type="protein sequence ID" value="ELP70550.1"/>
    <property type="molecule type" value="Genomic_DNA"/>
</dbReference>
<feature type="non-terminal residue" evidence="1">
    <location>
        <position position="1"/>
    </location>
</feature>
<protein>
    <submittedName>
        <fullName evidence="1">Uncharacterized protein</fullName>
    </submittedName>
</protein>
<evidence type="ECO:0000313" key="2">
    <source>
        <dbReference type="Proteomes" id="UP000010931"/>
    </source>
</evidence>